<evidence type="ECO:0000313" key="1">
    <source>
        <dbReference type="EMBL" id="AMK00386.1"/>
    </source>
</evidence>
<dbReference type="PROSITE" id="PS51257">
    <property type="entry name" value="PROKAR_LIPOPROTEIN"/>
    <property type="match status" value="1"/>
</dbReference>
<evidence type="ECO:0000313" key="2">
    <source>
        <dbReference type="Proteomes" id="UP000063991"/>
    </source>
</evidence>
<sequence length="181" mass="20438">MLSIKKLFVVSLTLLVVSCANIPIATMLEFRSFDEEKFVELDPNHLLTKIHLDKPAEIKPESTWLTLGVSSSEQERSFKYNLEVISEKTLPAESGWLSKTPARTEYILGLSTEAIKEFTELQEFMGSASPTGFDLHVNTGFKEAANEMTSITMSIFLKLYDDEDYFTLIDRAQLDIEIGSE</sequence>
<dbReference type="EMBL" id="CP014323">
    <property type="protein sequence ID" value="AMK00386.1"/>
    <property type="molecule type" value="Genomic_DNA"/>
</dbReference>
<protein>
    <recommendedName>
        <fullName evidence="3">Lipoprotein</fullName>
    </recommendedName>
</protein>
<gene>
    <name evidence="1" type="ORF">AVL55_09425</name>
</gene>
<proteinExistence type="predicted"/>
<organism evidence="1 2">
    <name type="scientific">Alteromonas macleodii</name>
    <name type="common">Pseudoalteromonas macleodii</name>
    <dbReference type="NCBI Taxonomy" id="28108"/>
    <lineage>
        <taxon>Bacteria</taxon>
        <taxon>Pseudomonadati</taxon>
        <taxon>Pseudomonadota</taxon>
        <taxon>Gammaproteobacteria</taxon>
        <taxon>Alteromonadales</taxon>
        <taxon>Alteromonadaceae</taxon>
        <taxon>Alteromonas/Salinimonas group</taxon>
        <taxon>Alteromonas</taxon>
    </lineage>
</organism>
<accession>A0A126Q5E5</accession>
<evidence type="ECO:0008006" key="3">
    <source>
        <dbReference type="Google" id="ProtNLM"/>
    </source>
</evidence>
<name>A0A126Q5E5_ALTMA</name>
<dbReference type="AlphaFoldDB" id="A0A126Q5E5"/>
<dbReference type="Proteomes" id="UP000063991">
    <property type="component" value="Chromosome"/>
</dbReference>
<dbReference type="OrthoDB" id="6335119at2"/>
<reference evidence="1 2" key="1">
    <citation type="submission" date="2015-12" db="EMBL/GenBank/DDBJ databases">
        <authorList>
            <person name="Shamseldin A."/>
            <person name="Moawad H."/>
            <person name="Abd El-Rahim W.M."/>
            <person name="Sadowsky M.J."/>
        </authorList>
    </citation>
    <scope>NUCLEOTIDE SEQUENCE [LARGE SCALE GENOMIC DNA]</scope>
    <source>
        <strain evidence="1 2">D7</strain>
    </source>
</reference>